<dbReference type="PATRIC" id="fig|1391653.3.peg.1314"/>
<dbReference type="AlphaFoldDB" id="A0A0K1PCM3"/>
<evidence type="ECO:0000313" key="3">
    <source>
        <dbReference type="Proteomes" id="UP000055590"/>
    </source>
</evidence>
<dbReference type="KEGG" id="vin:AKJ08_1256"/>
<dbReference type="Proteomes" id="UP000055590">
    <property type="component" value="Chromosome"/>
</dbReference>
<name>A0A0K1PCM3_9BACT</name>
<accession>A0A0K1PCM3</accession>
<dbReference type="Pfam" id="PF13005">
    <property type="entry name" value="zf-IS66"/>
    <property type="match status" value="1"/>
</dbReference>
<sequence>MCERCGKEKVKLGEKCSETLEFVAASFKVIREESPKLGCRP</sequence>
<proteinExistence type="predicted"/>
<evidence type="ECO:0000259" key="1">
    <source>
        <dbReference type="Pfam" id="PF13005"/>
    </source>
</evidence>
<dbReference type="STRING" id="1391653.AKJ08_1256"/>
<evidence type="ECO:0000313" key="2">
    <source>
        <dbReference type="EMBL" id="AKU90869.1"/>
    </source>
</evidence>
<organism evidence="2 3">
    <name type="scientific">Vulgatibacter incomptus</name>
    <dbReference type="NCBI Taxonomy" id="1391653"/>
    <lineage>
        <taxon>Bacteria</taxon>
        <taxon>Pseudomonadati</taxon>
        <taxon>Myxococcota</taxon>
        <taxon>Myxococcia</taxon>
        <taxon>Myxococcales</taxon>
        <taxon>Cystobacterineae</taxon>
        <taxon>Vulgatibacteraceae</taxon>
        <taxon>Vulgatibacter</taxon>
    </lineage>
</organism>
<keyword evidence="3" id="KW-1185">Reference proteome</keyword>
<reference evidence="2 3" key="1">
    <citation type="submission" date="2015-08" db="EMBL/GenBank/DDBJ databases">
        <authorList>
            <person name="Babu N.S."/>
            <person name="Beckwith C.J."/>
            <person name="Beseler K.G."/>
            <person name="Brison A."/>
            <person name="Carone J.V."/>
            <person name="Caskin T.P."/>
            <person name="Diamond M."/>
            <person name="Durham M.E."/>
            <person name="Foxe J.M."/>
            <person name="Go M."/>
            <person name="Henderson B.A."/>
            <person name="Jones I.B."/>
            <person name="McGettigan J.A."/>
            <person name="Micheletti S.J."/>
            <person name="Nasrallah M.E."/>
            <person name="Ortiz D."/>
            <person name="Piller C.R."/>
            <person name="Privatt S.R."/>
            <person name="Schneider S.L."/>
            <person name="Sharp S."/>
            <person name="Smith T.C."/>
            <person name="Stanton J.D."/>
            <person name="Ullery H.E."/>
            <person name="Wilson R.J."/>
            <person name="Serrano M.G."/>
            <person name="Buck G."/>
            <person name="Lee V."/>
            <person name="Wang Y."/>
            <person name="Carvalho R."/>
            <person name="Voegtly L."/>
            <person name="Shi R."/>
            <person name="Duckworth R."/>
            <person name="Johnson A."/>
            <person name="Loviza R."/>
            <person name="Walstead R."/>
            <person name="Shah Z."/>
            <person name="Kiflezghi M."/>
            <person name="Wade K."/>
            <person name="Ball S.L."/>
            <person name="Bradley K.W."/>
            <person name="Asai D.J."/>
            <person name="Bowman C.A."/>
            <person name="Russell D.A."/>
            <person name="Pope W.H."/>
            <person name="Jacobs-Sera D."/>
            <person name="Hendrix R.W."/>
            <person name="Hatfull G.F."/>
        </authorList>
    </citation>
    <scope>NUCLEOTIDE SEQUENCE [LARGE SCALE GENOMIC DNA]</scope>
    <source>
        <strain evidence="2 3">DSM 27710</strain>
    </source>
</reference>
<dbReference type="EMBL" id="CP012332">
    <property type="protein sequence ID" value="AKU90869.1"/>
    <property type="molecule type" value="Genomic_DNA"/>
</dbReference>
<feature type="domain" description="Transposase IS66 zinc-finger binding" evidence="1">
    <location>
        <begin position="2"/>
        <end position="40"/>
    </location>
</feature>
<dbReference type="InterPro" id="IPR024474">
    <property type="entry name" value="Znf_dom_IS66"/>
</dbReference>
<gene>
    <name evidence="2" type="ORF">AKJ08_1256</name>
</gene>
<protein>
    <recommendedName>
        <fullName evidence="1">Transposase IS66 zinc-finger binding domain-containing protein</fullName>
    </recommendedName>
</protein>